<name>A0A6J6N6S9_9ZZZZ</name>
<sequence length="314" mass="33828">MTVTVAEYLGIDVKSGKSVQPVSGGKGTQVPCPFRAGSCSKVSKGNKPVCSVRDGSGELWIVCEHRLCATSPKDAPLTEYQSDVLISIARTLWGPSVEKTDVAVRREVPVKTEGRSDSRADYVMVPTSDFRSKDKTNTVGPVVLEMQGGGETSQTGALTAQVGKWEVEPSAATEVGTLIKPVTSVGTIEANAWRRQQEQFLYKGNVAVNSFGRLVFAVGSKLYDYLMNNLASTAMQDLRGANWTLALVAISEDDQKSDGSFSTTDSVPLKIDENRLLFTSYPKFVQALINQGGSDPEMFRGSFLRLDGPTITVG</sequence>
<dbReference type="AlphaFoldDB" id="A0A6J6N6S9"/>
<gene>
    <name evidence="1" type="ORF">UFOPK2295_01465</name>
</gene>
<dbReference type="EMBL" id="CAEZWV010000038">
    <property type="protein sequence ID" value="CAB4681779.1"/>
    <property type="molecule type" value="Genomic_DNA"/>
</dbReference>
<accession>A0A6J6N6S9</accession>
<protein>
    <submittedName>
        <fullName evidence="1">Unannotated protein</fullName>
    </submittedName>
</protein>
<proteinExistence type="predicted"/>
<reference evidence="1" key="1">
    <citation type="submission" date="2020-05" db="EMBL/GenBank/DDBJ databases">
        <authorList>
            <person name="Chiriac C."/>
            <person name="Salcher M."/>
            <person name="Ghai R."/>
            <person name="Kavagutti S V."/>
        </authorList>
    </citation>
    <scope>NUCLEOTIDE SEQUENCE</scope>
</reference>
<evidence type="ECO:0000313" key="1">
    <source>
        <dbReference type="EMBL" id="CAB4681779.1"/>
    </source>
</evidence>
<organism evidence="1">
    <name type="scientific">freshwater metagenome</name>
    <dbReference type="NCBI Taxonomy" id="449393"/>
    <lineage>
        <taxon>unclassified sequences</taxon>
        <taxon>metagenomes</taxon>
        <taxon>ecological metagenomes</taxon>
    </lineage>
</organism>